<dbReference type="STRING" id="1174501.SAMN05216192_106123"/>
<keyword evidence="1 10" id="KW-0963">Cytoplasm</keyword>
<keyword evidence="3 10" id="KW-0479">Metal-binding</keyword>
<dbReference type="GO" id="GO:0042274">
    <property type="term" value="P:ribosomal small subunit biogenesis"/>
    <property type="evidence" value="ECO:0007669"/>
    <property type="project" value="UniProtKB-UniRule"/>
</dbReference>
<feature type="binding site" evidence="10">
    <location>
        <position position="321"/>
    </location>
    <ligand>
        <name>Zn(2+)</name>
        <dbReference type="ChEBI" id="CHEBI:29105"/>
    </ligand>
</feature>
<dbReference type="InterPro" id="IPR030378">
    <property type="entry name" value="G_CP_dom"/>
</dbReference>
<evidence type="ECO:0000256" key="1">
    <source>
        <dbReference type="ARBA" id="ARBA00022490"/>
    </source>
</evidence>
<dbReference type="Proteomes" id="UP000199050">
    <property type="component" value="Unassembled WGS sequence"/>
</dbReference>
<dbReference type="PROSITE" id="PS50936">
    <property type="entry name" value="ENGC_GTPASE"/>
    <property type="match status" value="1"/>
</dbReference>
<proteinExistence type="inferred from homology"/>
<dbReference type="PANTHER" id="PTHR32120:SF10">
    <property type="entry name" value="SMALL RIBOSOMAL SUBUNIT BIOGENESIS GTPASE RSGA"/>
    <property type="match status" value="1"/>
</dbReference>
<evidence type="ECO:0000256" key="8">
    <source>
        <dbReference type="ARBA" id="ARBA00022884"/>
    </source>
</evidence>
<evidence type="ECO:0000313" key="13">
    <source>
        <dbReference type="EMBL" id="SDI54423.1"/>
    </source>
</evidence>
<evidence type="ECO:0000256" key="5">
    <source>
        <dbReference type="ARBA" id="ARBA00022741"/>
    </source>
</evidence>
<keyword evidence="7 10" id="KW-0862">Zinc</keyword>
<feature type="binding site" evidence="10">
    <location>
        <position position="316"/>
    </location>
    <ligand>
        <name>Zn(2+)</name>
        <dbReference type="ChEBI" id="CHEBI:29105"/>
    </ligand>
</feature>
<dbReference type="HAMAP" id="MF_01820">
    <property type="entry name" value="GTPase_RsgA"/>
    <property type="match status" value="1"/>
</dbReference>
<dbReference type="EMBL" id="FNDX01000006">
    <property type="protein sequence ID" value="SDI54423.1"/>
    <property type="molecule type" value="Genomic_DNA"/>
</dbReference>
<feature type="binding site" evidence="10">
    <location>
        <position position="323"/>
    </location>
    <ligand>
        <name>Zn(2+)</name>
        <dbReference type="ChEBI" id="CHEBI:29105"/>
    </ligand>
</feature>
<evidence type="ECO:0000256" key="2">
    <source>
        <dbReference type="ARBA" id="ARBA00022517"/>
    </source>
</evidence>
<evidence type="ECO:0000256" key="9">
    <source>
        <dbReference type="ARBA" id="ARBA00023134"/>
    </source>
</evidence>
<dbReference type="PROSITE" id="PS51721">
    <property type="entry name" value="G_CP"/>
    <property type="match status" value="1"/>
</dbReference>
<reference evidence="14" key="1">
    <citation type="submission" date="2016-10" db="EMBL/GenBank/DDBJ databases">
        <authorList>
            <person name="Varghese N."/>
            <person name="Submissions S."/>
        </authorList>
    </citation>
    <scope>NUCLEOTIDE SEQUENCE [LARGE SCALE GENOMIC DNA]</scope>
    <source>
        <strain evidence="14">CGMCC 1.11012</strain>
    </source>
</reference>
<dbReference type="InterPro" id="IPR010914">
    <property type="entry name" value="RsgA_GTPase_dom"/>
</dbReference>
<evidence type="ECO:0000256" key="3">
    <source>
        <dbReference type="ARBA" id="ARBA00022723"/>
    </source>
</evidence>
<evidence type="ECO:0000313" key="14">
    <source>
        <dbReference type="Proteomes" id="UP000199050"/>
    </source>
</evidence>
<feature type="domain" description="EngC GTPase" evidence="11">
    <location>
        <begin position="144"/>
        <end position="291"/>
    </location>
</feature>
<accession>A0A1G8LFK6</accession>
<evidence type="ECO:0000256" key="10">
    <source>
        <dbReference type="HAMAP-Rule" id="MF_01820"/>
    </source>
</evidence>
<dbReference type="NCBIfam" id="TIGR00157">
    <property type="entry name" value="ribosome small subunit-dependent GTPase A"/>
    <property type="match status" value="1"/>
</dbReference>
<feature type="binding site" evidence="10">
    <location>
        <begin position="183"/>
        <end position="186"/>
    </location>
    <ligand>
        <name>GTP</name>
        <dbReference type="ChEBI" id="CHEBI:37565"/>
    </ligand>
</feature>
<feature type="binding site" evidence="10">
    <location>
        <position position="329"/>
    </location>
    <ligand>
        <name>Zn(2+)</name>
        <dbReference type="ChEBI" id="CHEBI:29105"/>
    </ligand>
</feature>
<comment type="similarity">
    <text evidence="10">Belongs to the TRAFAC class YlqF/YawG GTPase family. RsgA subfamily.</text>
</comment>
<dbReference type="GO" id="GO:0005525">
    <property type="term" value="F:GTP binding"/>
    <property type="evidence" value="ECO:0007669"/>
    <property type="project" value="UniProtKB-UniRule"/>
</dbReference>
<sequence>MRSYAVYQQLLKRLLVRGIFASKNNIKGANNTNMIVLKAYGYIETEDIQEGLVPGRVTELRRERFTVMTGSGEVTAVLKGTFYHSADTRSDYPCVGDFVLLLYNGNGDSLIATVLPRRSKFSRADYSGHAAGYAKTIREQVVATNFDYVFIVTSLNLDFNVTRIMRYLTQVRQSGGQPVVILTKADLVEDYDPLLAEVINSIPGVPVHAICSHTRLGLNELAPYLLPGITAVFLGMSGVGKSSLLNALMEQDVMKVQAIREVDSRGRHTTTHRQLFMLPSGTMIIDTPGMRELGLFDAAEGIHASFGDVEEWFPKCRFADCSHVTEPGCAVLAALAEGSLPRERWEHYLTQQHEHQYVQDKSGYLIDKRARNKTLAMQSKQTKKIGGWKK</sequence>
<evidence type="ECO:0000256" key="7">
    <source>
        <dbReference type="ARBA" id="ARBA00022833"/>
    </source>
</evidence>
<evidence type="ECO:0000259" key="11">
    <source>
        <dbReference type="PROSITE" id="PS50936"/>
    </source>
</evidence>
<keyword evidence="2 10" id="KW-0690">Ribosome biogenesis</keyword>
<dbReference type="InterPro" id="IPR027417">
    <property type="entry name" value="P-loop_NTPase"/>
</dbReference>
<dbReference type="Gene3D" id="3.40.50.300">
    <property type="entry name" value="P-loop containing nucleotide triphosphate hydrolases"/>
    <property type="match status" value="1"/>
</dbReference>
<keyword evidence="14" id="KW-1185">Reference proteome</keyword>
<keyword evidence="5 10" id="KW-0547">Nucleotide-binding</keyword>
<comment type="subcellular location">
    <subcellularLocation>
        <location evidence="10">Cytoplasm</location>
    </subcellularLocation>
</comment>
<organism evidence="13 14">
    <name type="scientific">Paenibacillus typhae</name>
    <dbReference type="NCBI Taxonomy" id="1174501"/>
    <lineage>
        <taxon>Bacteria</taxon>
        <taxon>Bacillati</taxon>
        <taxon>Bacillota</taxon>
        <taxon>Bacilli</taxon>
        <taxon>Bacillales</taxon>
        <taxon>Paenibacillaceae</taxon>
        <taxon>Paenibacillus</taxon>
    </lineage>
</organism>
<protein>
    <recommendedName>
        <fullName evidence="10">Small ribosomal subunit biogenesis GTPase RsgA</fullName>
        <ecNumber evidence="10">3.6.1.-</ecNumber>
    </recommendedName>
</protein>
<gene>
    <name evidence="10" type="primary">rsgA</name>
    <name evidence="13" type="ORF">SAMN05216192_106123</name>
</gene>
<dbReference type="GO" id="GO:0005737">
    <property type="term" value="C:cytoplasm"/>
    <property type="evidence" value="ECO:0007669"/>
    <property type="project" value="UniProtKB-SubCell"/>
</dbReference>
<dbReference type="EC" id="3.6.1.-" evidence="10"/>
<evidence type="ECO:0000256" key="6">
    <source>
        <dbReference type="ARBA" id="ARBA00022801"/>
    </source>
</evidence>
<dbReference type="GO" id="GO:0019843">
    <property type="term" value="F:rRNA binding"/>
    <property type="evidence" value="ECO:0007669"/>
    <property type="project" value="UniProtKB-KW"/>
</dbReference>
<keyword evidence="4 10" id="KW-0699">rRNA-binding</keyword>
<dbReference type="InterPro" id="IPR004881">
    <property type="entry name" value="Ribosome_biogen_GTPase_RsgA"/>
</dbReference>
<keyword evidence="6 10" id="KW-0378">Hydrolase</keyword>
<dbReference type="Gene3D" id="1.10.40.50">
    <property type="entry name" value="Probable gtpase engc, domain 3"/>
    <property type="match status" value="1"/>
</dbReference>
<keyword evidence="9 10" id="KW-0342">GTP-binding</keyword>
<evidence type="ECO:0000256" key="4">
    <source>
        <dbReference type="ARBA" id="ARBA00022730"/>
    </source>
</evidence>
<comment type="cofactor">
    <cofactor evidence="10">
        <name>Zn(2+)</name>
        <dbReference type="ChEBI" id="CHEBI:29105"/>
    </cofactor>
    <text evidence="10">Binds 1 zinc ion per subunit.</text>
</comment>
<feature type="domain" description="CP-type G" evidence="12">
    <location>
        <begin position="134"/>
        <end position="293"/>
    </location>
</feature>
<keyword evidence="8 10" id="KW-0694">RNA-binding</keyword>
<evidence type="ECO:0000259" key="12">
    <source>
        <dbReference type="PROSITE" id="PS51721"/>
    </source>
</evidence>
<dbReference type="Pfam" id="PF03193">
    <property type="entry name" value="RsgA_GTPase"/>
    <property type="match status" value="1"/>
</dbReference>
<dbReference type="GO" id="GO:0003924">
    <property type="term" value="F:GTPase activity"/>
    <property type="evidence" value="ECO:0007669"/>
    <property type="project" value="UniProtKB-UniRule"/>
</dbReference>
<comment type="subunit">
    <text evidence="10">Monomer. Associates with 30S ribosomal subunit, binds 16S rRNA.</text>
</comment>
<comment type="function">
    <text evidence="10">One of several proteins that assist in the late maturation steps of the functional core of the 30S ribosomal subunit. Helps release RbfA from mature subunits. May play a role in the assembly of ribosomal proteins into the subunit. Circularly permuted GTPase that catalyzes slow GTP hydrolysis, GTPase activity is stimulated by the 30S ribosomal subunit.</text>
</comment>
<name>A0A1G8LFK6_9BACL</name>
<dbReference type="GO" id="GO:0046872">
    <property type="term" value="F:metal ion binding"/>
    <property type="evidence" value="ECO:0007669"/>
    <property type="project" value="UniProtKB-KW"/>
</dbReference>
<dbReference type="AlphaFoldDB" id="A0A1G8LFK6"/>
<dbReference type="SUPFAM" id="SSF52540">
    <property type="entry name" value="P-loop containing nucleoside triphosphate hydrolases"/>
    <property type="match status" value="1"/>
</dbReference>
<dbReference type="CDD" id="cd01854">
    <property type="entry name" value="YjeQ_EngC"/>
    <property type="match status" value="1"/>
</dbReference>
<feature type="binding site" evidence="10">
    <location>
        <begin position="235"/>
        <end position="243"/>
    </location>
    <ligand>
        <name>GTP</name>
        <dbReference type="ChEBI" id="CHEBI:37565"/>
    </ligand>
</feature>
<dbReference type="PANTHER" id="PTHR32120">
    <property type="entry name" value="SMALL RIBOSOMAL SUBUNIT BIOGENESIS GTPASE RSGA"/>
    <property type="match status" value="1"/>
</dbReference>